<dbReference type="SUPFAM" id="SSF51556">
    <property type="entry name" value="Metallo-dependent hydrolases"/>
    <property type="match status" value="1"/>
</dbReference>
<dbReference type="PROSITE" id="PS51365">
    <property type="entry name" value="RENAL_DIPEPTIDASE_2"/>
    <property type="match status" value="1"/>
</dbReference>
<dbReference type="KEGG" id="jar:G7057_10910"/>
<dbReference type="Pfam" id="PF01244">
    <property type="entry name" value="Peptidase_M19"/>
    <property type="match status" value="1"/>
</dbReference>
<dbReference type="Proteomes" id="UP000501451">
    <property type="component" value="Chromosome"/>
</dbReference>
<dbReference type="GO" id="GO:0070573">
    <property type="term" value="F:metallodipeptidase activity"/>
    <property type="evidence" value="ECO:0007669"/>
    <property type="project" value="InterPro"/>
</dbReference>
<proteinExistence type="predicted"/>
<dbReference type="InterPro" id="IPR032466">
    <property type="entry name" value="Metal_Hydrolase"/>
</dbReference>
<protein>
    <submittedName>
        <fullName evidence="1">Membrane dipeptidase</fullName>
    </submittedName>
</protein>
<dbReference type="GO" id="GO:0006508">
    <property type="term" value="P:proteolysis"/>
    <property type="evidence" value="ECO:0007669"/>
    <property type="project" value="InterPro"/>
</dbReference>
<sequence>MNYIDLHADTILPLMQAGEAASLYDVENTHINIQKLQAGHALAQCFAVWLPDGQFDQMTIHPEFSPQNHEEDIAYIKKAVDRLNKEMEKNHEHMAWAKNTADIQKNKAAGKISAILTLEDARAVNNSLDNLDMLHKMGFGMMGIIWNHENCFGYPNSLDPELNQKGLKRFGIEATQYMNELGITVDVSHLNDGGISDVLAYSKQPVVATHSNARSIAHHSRNLTDEHIKGIANSGGVVGLCISPRFLRGSGDDSTISDMIRHLDYLYNYGGEDVLAIGTDFDGTSGQFEIASPLDMPKLFERLEAHKWPPKRIEKLAYLNASRILTK</sequence>
<keyword evidence="2" id="KW-1185">Reference proteome</keyword>
<organism evidence="1 2">
    <name type="scientific">Jeotgalibaca arthritidis</name>
    <dbReference type="NCBI Taxonomy" id="1868794"/>
    <lineage>
        <taxon>Bacteria</taxon>
        <taxon>Bacillati</taxon>
        <taxon>Bacillota</taxon>
        <taxon>Bacilli</taxon>
        <taxon>Lactobacillales</taxon>
        <taxon>Carnobacteriaceae</taxon>
        <taxon>Jeotgalibaca</taxon>
    </lineage>
</organism>
<evidence type="ECO:0000313" key="2">
    <source>
        <dbReference type="Proteomes" id="UP000501451"/>
    </source>
</evidence>
<dbReference type="PANTHER" id="PTHR10443:SF12">
    <property type="entry name" value="DIPEPTIDASE"/>
    <property type="match status" value="1"/>
</dbReference>
<dbReference type="AlphaFoldDB" id="A0A6G7KCF1"/>
<evidence type="ECO:0000313" key="1">
    <source>
        <dbReference type="EMBL" id="QII82902.1"/>
    </source>
</evidence>
<accession>A0A6G7KCF1</accession>
<reference evidence="1 2" key="1">
    <citation type="journal article" date="2017" name="Int. J. Syst. Evol. Microbiol.">
        <title>Jeotgalibaca porci sp. nov. and Jeotgalibaca arthritidis sp. nov., isolated from pigs, and emended description of the genus Jeotgalibaca.</title>
        <authorList>
            <person name="Zamora L."/>
            <person name="Perez-Sancho M."/>
            <person name="Dominguez L."/>
            <person name="Fernandez-Garayzabal J.F."/>
            <person name="Vela A.I."/>
        </authorList>
    </citation>
    <scope>NUCLEOTIDE SEQUENCE [LARGE SCALE GENOMIC DNA]</scope>
    <source>
        <strain evidence="1 2">CECT 9157</strain>
    </source>
</reference>
<dbReference type="Gene3D" id="3.20.20.140">
    <property type="entry name" value="Metal-dependent hydrolases"/>
    <property type="match status" value="1"/>
</dbReference>
<name>A0A6G7KCF1_9LACT</name>
<dbReference type="RefSeq" id="WP_166163709.1">
    <property type="nucleotide sequence ID" value="NZ_CP049740.1"/>
</dbReference>
<dbReference type="PANTHER" id="PTHR10443">
    <property type="entry name" value="MICROSOMAL DIPEPTIDASE"/>
    <property type="match status" value="1"/>
</dbReference>
<gene>
    <name evidence="1" type="ORF">G7057_10910</name>
</gene>
<dbReference type="EMBL" id="CP049740">
    <property type="protein sequence ID" value="QII82902.1"/>
    <property type="molecule type" value="Genomic_DNA"/>
</dbReference>
<dbReference type="InterPro" id="IPR008257">
    <property type="entry name" value="Pept_M19"/>
</dbReference>